<protein>
    <submittedName>
        <fullName evidence="10">S8 family serine peptidase</fullName>
    </submittedName>
</protein>
<dbReference type="GO" id="GO:0006508">
    <property type="term" value="P:proteolysis"/>
    <property type="evidence" value="ECO:0007669"/>
    <property type="project" value="UniProtKB-KW"/>
</dbReference>
<dbReference type="PROSITE" id="PS51892">
    <property type="entry name" value="SUBTILASE"/>
    <property type="match status" value="1"/>
</dbReference>
<evidence type="ECO:0000256" key="8">
    <source>
        <dbReference type="SAM" id="SignalP"/>
    </source>
</evidence>
<feature type="active site" description="Charge relay system" evidence="5">
    <location>
        <position position="307"/>
    </location>
</feature>
<dbReference type="KEGG" id="cliz:G7Y31_02430"/>
<dbReference type="InterPro" id="IPR023827">
    <property type="entry name" value="Peptidase_S8_Asp-AS"/>
</dbReference>
<feature type="signal peptide" evidence="8">
    <location>
        <begin position="1"/>
        <end position="35"/>
    </location>
</feature>
<organism evidence="10 11">
    <name type="scientific">Corynebacterium lizhenjunii</name>
    <dbReference type="NCBI Taxonomy" id="2709394"/>
    <lineage>
        <taxon>Bacteria</taxon>
        <taxon>Bacillati</taxon>
        <taxon>Actinomycetota</taxon>
        <taxon>Actinomycetes</taxon>
        <taxon>Mycobacteriales</taxon>
        <taxon>Corynebacteriaceae</taxon>
        <taxon>Corynebacterium</taxon>
    </lineage>
</organism>
<evidence type="ECO:0000259" key="9">
    <source>
        <dbReference type="Pfam" id="PF00082"/>
    </source>
</evidence>
<evidence type="ECO:0000256" key="1">
    <source>
        <dbReference type="ARBA" id="ARBA00011073"/>
    </source>
</evidence>
<dbReference type="InterPro" id="IPR036852">
    <property type="entry name" value="Peptidase_S8/S53_dom_sf"/>
</dbReference>
<reference evidence="10 11" key="1">
    <citation type="submission" date="2020-11" db="EMBL/GenBank/DDBJ databases">
        <title>Corynebacterium sp. ZJ-599.</title>
        <authorList>
            <person name="Zhou J."/>
        </authorList>
    </citation>
    <scope>NUCLEOTIDE SEQUENCE [LARGE SCALE GENOMIC DNA]</scope>
    <source>
        <strain evidence="10 11">ZJ-599</strain>
    </source>
</reference>
<dbReference type="Gene3D" id="3.40.50.200">
    <property type="entry name" value="Peptidase S8/S53 domain"/>
    <property type="match status" value="1"/>
</dbReference>
<evidence type="ECO:0000256" key="3">
    <source>
        <dbReference type="ARBA" id="ARBA00022801"/>
    </source>
</evidence>
<keyword evidence="7" id="KW-0472">Membrane</keyword>
<name>A0A7T0KFU5_9CORY</name>
<dbReference type="PROSITE" id="PS00137">
    <property type="entry name" value="SUBTILASE_HIS"/>
    <property type="match status" value="1"/>
</dbReference>
<gene>
    <name evidence="10" type="ORF">G7Y31_02430</name>
</gene>
<accession>A0A7T0KFU5</accession>
<dbReference type="Pfam" id="PF00082">
    <property type="entry name" value="Peptidase_S8"/>
    <property type="match status" value="1"/>
</dbReference>
<dbReference type="InterPro" id="IPR000209">
    <property type="entry name" value="Peptidase_S8/S53_dom"/>
</dbReference>
<dbReference type="InterPro" id="IPR022398">
    <property type="entry name" value="Peptidase_S8_His-AS"/>
</dbReference>
<keyword evidence="8" id="KW-0732">Signal</keyword>
<dbReference type="PROSITE" id="PS00136">
    <property type="entry name" value="SUBTILASE_ASP"/>
    <property type="match status" value="1"/>
</dbReference>
<proteinExistence type="inferred from homology"/>
<evidence type="ECO:0000313" key="11">
    <source>
        <dbReference type="Proteomes" id="UP000594681"/>
    </source>
</evidence>
<feature type="active site" description="Charge relay system" evidence="5">
    <location>
        <position position="79"/>
    </location>
</feature>
<evidence type="ECO:0000256" key="2">
    <source>
        <dbReference type="ARBA" id="ARBA00022670"/>
    </source>
</evidence>
<feature type="transmembrane region" description="Helical" evidence="7">
    <location>
        <begin position="388"/>
        <end position="408"/>
    </location>
</feature>
<evidence type="ECO:0000256" key="4">
    <source>
        <dbReference type="ARBA" id="ARBA00022825"/>
    </source>
</evidence>
<evidence type="ECO:0000256" key="7">
    <source>
        <dbReference type="SAM" id="Phobius"/>
    </source>
</evidence>
<dbReference type="RefSeq" id="WP_165010722.1">
    <property type="nucleotide sequence ID" value="NZ_CP064954.1"/>
</dbReference>
<dbReference type="PANTHER" id="PTHR43806:SF11">
    <property type="entry name" value="CEREVISIN-RELATED"/>
    <property type="match status" value="1"/>
</dbReference>
<keyword evidence="4 5" id="KW-0720">Serine protease</keyword>
<keyword evidence="7" id="KW-1133">Transmembrane helix</keyword>
<dbReference type="InterPro" id="IPR050131">
    <property type="entry name" value="Peptidase_S8_subtilisin-like"/>
</dbReference>
<dbReference type="SUPFAM" id="SSF52743">
    <property type="entry name" value="Subtilisin-like"/>
    <property type="match status" value="1"/>
</dbReference>
<feature type="domain" description="Peptidase S8/S53" evidence="9">
    <location>
        <begin position="70"/>
        <end position="341"/>
    </location>
</feature>
<sequence>MFPTHVCRSAALWLSCILAAGGGAVLSAAPVPANAQQPSTACAFPLDHPGPQPTAQQREYRQRLHSLATGAGVRVAVIDTGIARHPQLPRLEGEVDLVAPDNPDPFFDCDLHGTVVAGIIAGQEVGIAPGVTLISIRQSSAHYRQRQPAADSATDTGAAPAGTGSLASLAEAINAAVDAHADIISISVVSCLSPAVAARLDTAELDAALNRAEDSNAVVVAASGNLGSGPGSCQEDSVAYPATHPHVLSVSAVEDVRDRAGYALPGQLSAPGTVPVALSPTGGWAHGKSADSLAAAEGATQPFTGTSFAAPHVTGTVALLREAHPQATAAQVRDFVRRAAEPGLGYLDPLTVLADASLTPPSHPSPPVHTPAPIVPAQAHKPPAPARLGWLLAGLAGLCAVAIIGAGLRRVARD</sequence>
<dbReference type="GO" id="GO:0004252">
    <property type="term" value="F:serine-type endopeptidase activity"/>
    <property type="evidence" value="ECO:0007669"/>
    <property type="project" value="UniProtKB-UniRule"/>
</dbReference>
<dbReference type="PANTHER" id="PTHR43806">
    <property type="entry name" value="PEPTIDASE S8"/>
    <property type="match status" value="1"/>
</dbReference>
<evidence type="ECO:0000256" key="6">
    <source>
        <dbReference type="RuleBase" id="RU003355"/>
    </source>
</evidence>
<feature type="active site" description="Charge relay system" evidence="5">
    <location>
        <position position="112"/>
    </location>
</feature>
<evidence type="ECO:0000256" key="5">
    <source>
        <dbReference type="PROSITE-ProRule" id="PRU01240"/>
    </source>
</evidence>
<dbReference type="AlphaFoldDB" id="A0A7T0KFU5"/>
<dbReference type="PROSITE" id="PS00138">
    <property type="entry name" value="SUBTILASE_SER"/>
    <property type="match status" value="1"/>
</dbReference>
<dbReference type="InterPro" id="IPR015500">
    <property type="entry name" value="Peptidase_S8_subtilisin-rel"/>
</dbReference>
<keyword evidence="7" id="KW-0812">Transmembrane</keyword>
<dbReference type="EMBL" id="CP064954">
    <property type="protein sequence ID" value="QPK79586.1"/>
    <property type="molecule type" value="Genomic_DNA"/>
</dbReference>
<dbReference type="PRINTS" id="PR00723">
    <property type="entry name" value="SUBTILISIN"/>
</dbReference>
<dbReference type="Proteomes" id="UP000594681">
    <property type="component" value="Chromosome"/>
</dbReference>
<evidence type="ECO:0000313" key="10">
    <source>
        <dbReference type="EMBL" id="QPK79586.1"/>
    </source>
</evidence>
<keyword evidence="11" id="KW-1185">Reference proteome</keyword>
<dbReference type="InterPro" id="IPR023828">
    <property type="entry name" value="Peptidase_S8_Ser-AS"/>
</dbReference>
<feature type="chain" id="PRO_5032425191" evidence="8">
    <location>
        <begin position="36"/>
        <end position="414"/>
    </location>
</feature>
<comment type="similarity">
    <text evidence="1 5 6">Belongs to the peptidase S8 family.</text>
</comment>
<keyword evidence="2 5" id="KW-0645">Protease</keyword>
<keyword evidence="3 5" id="KW-0378">Hydrolase</keyword>